<keyword evidence="4" id="KW-1185">Reference proteome</keyword>
<dbReference type="InterPro" id="IPR029063">
    <property type="entry name" value="SAM-dependent_MTases_sf"/>
</dbReference>
<dbReference type="Gene3D" id="3.40.50.150">
    <property type="entry name" value="Vaccinia Virus protein VP39"/>
    <property type="match status" value="1"/>
</dbReference>
<protein>
    <submittedName>
        <fullName evidence="3">SAM-dependent methyltransferase</fullName>
    </submittedName>
</protein>
<dbReference type="RefSeq" id="WP_237463637.1">
    <property type="nucleotide sequence ID" value="NZ_BAAALZ010000002.1"/>
</dbReference>
<sequence>MSGAGSDRPRARRPGPAASTPGWDGLTSQHGTELLASAAAMRAAGDSLDRAGQRLRRDGAAPDELAAALTVTALREKAAPKFGANAGAMLFTQAGLEQASRLPVAELHALRFAGANAVADLGCGLGAESLAFLRAGLAVRAVELDPLTADFAAHNLAVEAASMRADGEGAPPHDVLTGDATELGAGSADAVFLDPARRTAGHRDTRRLASSDDYSPSLDFAFGAARAARFGGVKLGPGLDRELIPDDAEAQWVSVDGQVVEMGLWFGDAARPGIRRSAAVLRGDAGLAGARAAAAGNAAASGGAPVWHELSAAADFPDADTRDLGEYLIEPDGAVIRARLIGKLAAELDAGMIHDGIAYLTADRATPTPFGQVFRILEELPAREKDLKRALAARGIGRLEIKKRGVDVDPAALRTRLRLKGAGAATLILSRSANRHIALLAERC</sequence>
<dbReference type="Pfam" id="PF18096">
    <property type="entry name" value="Thump_like"/>
    <property type="match status" value="1"/>
</dbReference>
<dbReference type="AlphaFoldDB" id="A0A852RHR6"/>
<evidence type="ECO:0000259" key="2">
    <source>
        <dbReference type="Pfam" id="PF18096"/>
    </source>
</evidence>
<comment type="caution">
    <text evidence="3">The sequence shown here is derived from an EMBL/GenBank/DDBJ whole genome shotgun (WGS) entry which is preliminary data.</text>
</comment>
<dbReference type="GO" id="GO:0008168">
    <property type="term" value="F:methyltransferase activity"/>
    <property type="evidence" value="ECO:0007669"/>
    <property type="project" value="UniProtKB-KW"/>
</dbReference>
<dbReference type="CDD" id="cd02440">
    <property type="entry name" value="AdoMet_MTases"/>
    <property type="match status" value="1"/>
</dbReference>
<evidence type="ECO:0000256" key="1">
    <source>
        <dbReference type="SAM" id="MobiDB-lite"/>
    </source>
</evidence>
<dbReference type="Proteomes" id="UP000586095">
    <property type="component" value="Unassembled WGS sequence"/>
</dbReference>
<keyword evidence="3" id="KW-0808">Transferase</keyword>
<dbReference type="SUPFAM" id="SSF53335">
    <property type="entry name" value="S-adenosyl-L-methionine-dependent methyltransferases"/>
    <property type="match status" value="1"/>
</dbReference>
<dbReference type="GO" id="GO:0032259">
    <property type="term" value="P:methylation"/>
    <property type="evidence" value="ECO:0007669"/>
    <property type="project" value="UniProtKB-KW"/>
</dbReference>
<organism evidence="3 4">
    <name type="scientific">Leucobacter aridicollis</name>
    <dbReference type="NCBI Taxonomy" id="283878"/>
    <lineage>
        <taxon>Bacteria</taxon>
        <taxon>Bacillati</taxon>
        <taxon>Actinomycetota</taxon>
        <taxon>Actinomycetes</taxon>
        <taxon>Micrococcales</taxon>
        <taxon>Microbacteriaceae</taxon>
        <taxon>Leucobacter</taxon>
    </lineage>
</organism>
<dbReference type="InterPro" id="IPR041497">
    <property type="entry name" value="Thump-like"/>
</dbReference>
<feature type="region of interest" description="Disordered" evidence="1">
    <location>
        <begin position="1"/>
        <end position="29"/>
    </location>
</feature>
<name>A0A852RHR6_9MICO</name>
<feature type="domain" description="THUMP-like" evidence="2">
    <location>
        <begin position="371"/>
        <end position="443"/>
    </location>
</feature>
<accession>A0A852RHR6</accession>
<reference evidence="3 4" key="1">
    <citation type="submission" date="2020-07" db="EMBL/GenBank/DDBJ databases">
        <title>Sequencing the genomes of 1000 actinobacteria strains.</title>
        <authorList>
            <person name="Klenk H.-P."/>
        </authorList>
    </citation>
    <scope>NUCLEOTIDE SEQUENCE [LARGE SCALE GENOMIC DNA]</scope>
    <source>
        <strain evidence="3 4">DSM 17380</strain>
    </source>
</reference>
<dbReference type="EMBL" id="JACCBD010000001">
    <property type="protein sequence ID" value="NYD26212.1"/>
    <property type="molecule type" value="Genomic_DNA"/>
</dbReference>
<proteinExistence type="predicted"/>
<keyword evidence="3" id="KW-0489">Methyltransferase</keyword>
<evidence type="ECO:0000313" key="4">
    <source>
        <dbReference type="Proteomes" id="UP000586095"/>
    </source>
</evidence>
<evidence type="ECO:0000313" key="3">
    <source>
        <dbReference type="EMBL" id="NYD26212.1"/>
    </source>
</evidence>
<gene>
    <name evidence="3" type="ORF">BJ960_001015</name>
</gene>